<dbReference type="Gene3D" id="3.90.79.10">
    <property type="entry name" value="Nucleoside Triphosphate Pyrophosphohydrolase"/>
    <property type="match status" value="1"/>
</dbReference>
<evidence type="ECO:0000259" key="3">
    <source>
        <dbReference type="PROSITE" id="PS51462"/>
    </source>
</evidence>
<dbReference type="InterPro" id="IPR020084">
    <property type="entry name" value="NUDIX_hydrolase_CS"/>
</dbReference>
<dbReference type="FunFam" id="3.90.79.10:FF:000024">
    <property type="entry name" value="ADP-ribose pyrophosphatase"/>
    <property type="match status" value="1"/>
</dbReference>
<evidence type="ECO:0000313" key="4">
    <source>
        <dbReference type="EMBL" id="MDZ5010321.1"/>
    </source>
</evidence>
<dbReference type="CDD" id="cd03424">
    <property type="entry name" value="NUDIX_ADPRase_Nudt5_UGPPase_Nudt14"/>
    <property type="match status" value="1"/>
</dbReference>
<dbReference type="GO" id="GO:0019693">
    <property type="term" value="P:ribose phosphate metabolic process"/>
    <property type="evidence" value="ECO:0007669"/>
    <property type="project" value="TreeGrafter"/>
</dbReference>
<protein>
    <submittedName>
        <fullName evidence="4">NUDIX domain-containing protein</fullName>
    </submittedName>
</protein>
<dbReference type="SUPFAM" id="SSF55811">
    <property type="entry name" value="Nudix"/>
    <property type="match status" value="1"/>
</dbReference>
<evidence type="ECO:0000256" key="1">
    <source>
        <dbReference type="ARBA" id="ARBA00001946"/>
    </source>
</evidence>
<dbReference type="RefSeq" id="WP_322382189.1">
    <property type="nucleotide sequence ID" value="NZ_WNVM01000261.1"/>
</dbReference>
<dbReference type="InterPro" id="IPR015797">
    <property type="entry name" value="NUDIX_hydrolase-like_dom_sf"/>
</dbReference>
<dbReference type="GO" id="GO:0016787">
    <property type="term" value="F:hydrolase activity"/>
    <property type="evidence" value="ECO:0007669"/>
    <property type="project" value="UniProtKB-KW"/>
</dbReference>
<name>A0AAW9IW62_CLOPF</name>
<dbReference type="GO" id="GO:0005829">
    <property type="term" value="C:cytosol"/>
    <property type="evidence" value="ECO:0007669"/>
    <property type="project" value="TreeGrafter"/>
</dbReference>
<dbReference type="AlphaFoldDB" id="A0AAW9IW62"/>
<dbReference type="PROSITE" id="PS00893">
    <property type="entry name" value="NUDIX_BOX"/>
    <property type="match status" value="1"/>
</dbReference>
<evidence type="ECO:0000256" key="2">
    <source>
        <dbReference type="ARBA" id="ARBA00022801"/>
    </source>
</evidence>
<dbReference type="PANTHER" id="PTHR11839">
    <property type="entry name" value="UDP/ADP-SUGAR PYROPHOSPHATASE"/>
    <property type="match status" value="1"/>
</dbReference>
<feature type="non-terminal residue" evidence="4">
    <location>
        <position position="1"/>
    </location>
</feature>
<proteinExistence type="predicted"/>
<sequence>LPNGKNANRDVIKHPGASAIIAFLDEENIILVEQFRLPLNKVLLEIPAGKLDKNEEPVECAKRELQEETGYIAKNIDYLGSIATAPGFCDEIIHLYKAWNLVKGEKNEDEDEFTNVKILNIKDVKSMIKNGDIIDGKTISVFSYL</sequence>
<dbReference type="InterPro" id="IPR000086">
    <property type="entry name" value="NUDIX_hydrolase_dom"/>
</dbReference>
<dbReference type="PANTHER" id="PTHR11839:SF18">
    <property type="entry name" value="NUDIX HYDROLASE DOMAIN-CONTAINING PROTEIN"/>
    <property type="match status" value="1"/>
</dbReference>
<dbReference type="Pfam" id="PF00293">
    <property type="entry name" value="NUDIX"/>
    <property type="match status" value="1"/>
</dbReference>
<reference evidence="4" key="1">
    <citation type="submission" date="2019-11" db="EMBL/GenBank/DDBJ databases">
        <title>Characterization of Clostridium perfringens isolates from swine manure treated agricultural soils.</title>
        <authorList>
            <person name="Wushke S.T."/>
        </authorList>
    </citation>
    <scope>NUCLEOTIDE SEQUENCE</scope>
    <source>
        <strain evidence="4">V2</strain>
    </source>
</reference>
<feature type="domain" description="Nudix hydrolase" evidence="3">
    <location>
        <begin position="12"/>
        <end position="141"/>
    </location>
</feature>
<gene>
    <name evidence="4" type="ORF">GNF77_15730</name>
</gene>
<dbReference type="EMBL" id="WNVM01000261">
    <property type="protein sequence ID" value="MDZ5010321.1"/>
    <property type="molecule type" value="Genomic_DNA"/>
</dbReference>
<accession>A0AAW9IW62</accession>
<evidence type="ECO:0000313" key="5">
    <source>
        <dbReference type="Proteomes" id="UP001292368"/>
    </source>
</evidence>
<dbReference type="GO" id="GO:0006753">
    <property type="term" value="P:nucleoside phosphate metabolic process"/>
    <property type="evidence" value="ECO:0007669"/>
    <property type="project" value="TreeGrafter"/>
</dbReference>
<keyword evidence="2" id="KW-0378">Hydrolase</keyword>
<comment type="caution">
    <text evidence="4">The sequence shown here is derived from an EMBL/GenBank/DDBJ whole genome shotgun (WGS) entry which is preliminary data.</text>
</comment>
<comment type="cofactor">
    <cofactor evidence="1">
        <name>Mg(2+)</name>
        <dbReference type="ChEBI" id="CHEBI:18420"/>
    </cofactor>
</comment>
<dbReference type="PROSITE" id="PS51462">
    <property type="entry name" value="NUDIX"/>
    <property type="match status" value="1"/>
</dbReference>
<dbReference type="Proteomes" id="UP001292368">
    <property type="component" value="Unassembled WGS sequence"/>
</dbReference>
<organism evidence="4 5">
    <name type="scientific">Clostridium perfringens</name>
    <dbReference type="NCBI Taxonomy" id="1502"/>
    <lineage>
        <taxon>Bacteria</taxon>
        <taxon>Bacillati</taxon>
        <taxon>Bacillota</taxon>
        <taxon>Clostridia</taxon>
        <taxon>Eubacteriales</taxon>
        <taxon>Clostridiaceae</taxon>
        <taxon>Clostridium</taxon>
    </lineage>
</organism>